<feature type="transmembrane region" description="Helical" evidence="6">
    <location>
        <begin position="62"/>
        <end position="80"/>
    </location>
</feature>
<dbReference type="SUPFAM" id="SSF103473">
    <property type="entry name" value="MFS general substrate transporter"/>
    <property type="match status" value="1"/>
</dbReference>
<evidence type="ECO:0000313" key="8">
    <source>
        <dbReference type="EMBL" id="WAH41362.1"/>
    </source>
</evidence>
<organism evidence="8 9">
    <name type="scientific">Alicyclobacillus fastidiosus</name>
    <dbReference type="NCBI Taxonomy" id="392011"/>
    <lineage>
        <taxon>Bacteria</taxon>
        <taxon>Bacillati</taxon>
        <taxon>Bacillota</taxon>
        <taxon>Bacilli</taxon>
        <taxon>Bacillales</taxon>
        <taxon>Alicyclobacillaceae</taxon>
        <taxon>Alicyclobacillus</taxon>
    </lineage>
</organism>
<dbReference type="RefSeq" id="WP_268005275.1">
    <property type="nucleotide sequence ID" value="NZ_BSUT01000001.1"/>
</dbReference>
<sequence length="453" mass="49938">MRSKYSAGARLERLPIAGFHRYVVWILAFAFFFELGDLNTLGYTAPAVEKAWHLKLTDIGNLTSWSFAGMFLGATLVGYISDLIGRKKSLITTVLIYSVFSLLNAFAMNLAEFSITRFLTGFGLSAMTVVGITYISEVFPAKKRGTYQGLIMTVGLAGIPITSFVSRLLIPVATWGWRLVFVWGALGFICALLAIRMKESPRWLENRGRFDDANRVTDEIEAIVSKEKGTLSEPVEEVKAVVAKKGWGELFSKRYGGRTVVLLLLWILQTLGFYGFVSWVPTLLVAHGFSLVHSLTWSFVMSIGAVPGAFIAYLFSDKIDRKWLVAIFAILIAGCGLIYGLTFNTAMIMVFGFLVNMFIQTFAPLLYAYTPELYPTEVRNSGSGLTYGAGRLFNIANGFIVPAIYGAAHHYSNVFIYIAACWLLLSVITFAFGPRTKGRALEIVSASEGTVSA</sequence>
<keyword evidence="9" id="KW-1185">Reference proteome</keyword>
<feature type="domain" description="Major facilitator superfamily (MFS) profile" evidence="7">
    <location>
        <begin position="23"/>
        <end position="437"/>
    </location>
</feature>
<dbReference type="InterPro" id="IPR036259">
    <property type="entry name" value="MFS_trans_sf"/>
</dbReference>
<feature type="transmembrane region" description="Helical" evidence="6">
    <location>
        <begin position="175"/>
        <end position="195"/>
    </location>
</feature>
<evidence type="ECO:0000256" key="3">
    <source>
        <dbReference type="ARBA" id="ARBA00022692"/>
    </source>
</evidence>
<feature type="transmembrane region" description="Helical" evidence="6">
    <location>
        <begin position="389"/>
        <end position="408"/>
    </location>
</feature>
<dbReference type="InterPro" id="IPR020846">
    <property type="entry name" value="MFS_dom"/>
</dbReference>
<dbReference type="CDD" id="cd17316">
    <property type="entry name" value="MFS_SV2_like"/>
    <property type="match status" value="1"/>
</dbReference>
<accession>A0ABY6ZFU0</accession>
<dbReference type="PROSITE" id="PS50850">
    <property type="entry name" value="MFS"/>
    <property type="match status" value="1"/>
</dbReference>
<feature type="transmembrane region" description="Helical" evidence="6">
    <location>
        <begin position="347"/>
        <end position="369"/>
    </location>
</feature>
<evidence type="ECO:0000313" key="9">
    <source>
        <dbReference type="Proteomes" id="UP001164761"/>
    </source>
</evidence>
<feature type="transmembrane region" description="Helical" evidence="6">
    <location>
        <begin position="147"/>
        <end position="169"/>
    </location>
</feature>
<dbReference type="Proteomes" id="UP001164761">
    <property type="component" value="Chromosome"/>
</dbReference>
<evidence type="ECO:0000256" key="2">
    <source>
        <dbReference type="ARBA" id="ARBA00022448"/>
    </source>
</evidence>
<gene>
    <name evidence="8" type="ORF">NZD89_24440</name>
</gene>
<keyword evidence="3 6" id="KW-0812">Transmembrane</keyword>
<dbReference type="InterPro" id="IPR005829">
    <property type="entry name" value="Sugar_transporter_CS"/>
</dbReference>
<dbReference type="PROSITE" id="PS00216">
    <property type="entry name" value="SUGAR_TRANSPORT_1"/>
    <property type="match status" value="1"/>
</dbReference>
<name>A0ABY6ZFU0_9BACL</name>
<feature type="transmembrane region" description="Helical" evidence="6">
    <location>
        <begin position="297"/>
        <end position="316"/>
    </location>
</feature>
<feature type="transmembrane region" description="Helical" evidence="6">
    <location>
        <begin position="260"/>
        <end position="277"/>
    </location>
</feature>
<evidence type="ECO:0000256" key="5">
    <source>
        <dbReference type="ARBA" id="ARBA00023136"/>
    </source>
</evidence>
<feature type="transmembrane region" description="Helical" evidence="6">
    <location>
        <begin position="114"/>
        <end position="135"/>
    </location>
</feature>
<evidence type="ECO:0000256" key="6">
    <source>
        <dbReference type="SAM" id="Phobius"/>
    </source>
</evidence>
<protein>
    <submittedName>
        <fullName evidence="8">MFS transporter</fullName>
    </submittedName>
</protein>
<keyword evidence="5 6" id="KW-0472">Membrane</keyword>
<keyword evidence="4 6" id="KW-1133">Transmembrane helix</keyword>
<keyword evidence="2" id="KW-0813">Transport</keyword>
<dbReference type="Gene3D" id="1.20.1250.20">
    <property type="entry name" value="MFS general substrate transporter like domains"/>
    <property type="match status" value="1"/>
</dbReference>
<evidence type="ECO:0000256" key="4">
    <source>
        <dbReference type="ARBA" id="ARBA00022989"/>
    </source>
</evidence>
<dbReference type="EMBL" id="CP104067">
    <property type="protein sequence ID" value="WAH41362.1"/>
    <property type="molecule type" value="Genomic_DNA"/>
</dbReference>
<evidence type="ECO:0000259" key="7">
    <source>
        <dbReference type="PROSITE" id="PS50850"/>
    </source>
</evidence>
<reference evidence="8" key="1">
    <citation type="submission" date="2022-08" db="EMBL/GenBank/DDBJ databases">
        <title>Alicyclobacillus fastidiosus DSM 17978, complete genome.</title>
        <authorList>
            <person name="Wang Q."/>
            <person name="Cai R."/>
            <person name="Wang Z."/>
        </authorList>
    </citation>
    <scope>NUCLEOTIDE SEQUENCE</scope>
    <source>
        <strain evidence="8">DSM 17978</strain>
    </source>
</reference>
<proteinExistence type="predicted"/>
<feature type="transmembrane region" description="Helical" evidence="6">
    <location>
        <begin position="414"/>
        <end position="433"/>
    </location>
</feature>
<comment type="subcellular location">
    <subcellularLocation>
        <location evidence="1">Cell membrane</location>
        <topology evidence="1">Multi-pass membrane protein</topology>
    </subcellularLocation>
</comment>
<feature type="transmembrane region" description="Helical" evidence="6">
    <location>
        <begin position="89"/>
        <end position="108"/>
    </location>
</feature>
<evidence type="ECO:0000256" key="1">
    <source>
        <dbReference type="ARBA" id="ARBA00004651"/>
    </source>
</evidence>
<dbReference type="InterPro" id="IPR005828">
    <property type="entry name" value="MFS_sugar_transport-like"/>
</dbReference>
<dbReference type="PANTHER" id="PTHR23508:SF10">
    <property type="entry name" value="CARBOXYLIC ACID TRANSPORTER PROTEIN HOMOLOG"/>
    <property type="match status" value="1"/>
</dbReference>
<feature type="transmembrane region" description="Helical" evidence="6">
    <location>
        <begin position="21"/>
        <end position="42"/>
    </location>
</feature>
<dbReference type="Pfam" id="PF00083">
    <property type="entry name" value="Sugar_tr"/>
    <property type="match status" value="1"/>
</dbReference>
<feature type="transmembrane region" description="Helical" evidence="6">
    <location>
        <begin position="323"/>
        <end position="341"/>
    </location>
</feature>
<dbReference type="PANTHER" id="PTHR23508">
    <property type="entry name" value="CARBOXYLIC ACID TRANSPORTER PROTEIN HOMOLOG"/>
    <property type="match status" value="1"/>
</dbReference>